<reference evidence="1" key="1">
    <citation type="submission" date="2019-05" db="EMBL/GenBank/DDBJ databases">
        <title>Annotation for the trematode Paragonimus heterotremus.</title>
        <authorList>
            <person name="Choi Y.-J."/>
        </authorList>
    </citation>
    <scope>NUCLEOTIDE SEQUENCE</scope>
    <source>
        <strain evidence="1">LC</strain>
    </source>
</reference>
<keyword evidence="2" id="KW-1185">Reference proteome</keyword>
<organism evidence="1 2">
    <name type="scientific">Paragonimus heterotremus</name>
    <dbReference type="NCBI Taxonomy" id="100268"/>
    <lineage>
        <taxon>Eukaryota</taxon>
        <taxon>Metazoa</taxon>
        <taxon>Spiralia</taxon>
        <taxon>Lophotrochozoa</taxon>
        <taxon>Platyhelminthes</taxon>
        <taxon>Trematoda</taxon>
        <taxon>Digenea</taxon>
        <taxon>Plagiorchiida</taxon>
        <taxon>Troglotremata</taxon>
        <taxon>Troglotrematidae</taxon>
        <taxon>Paragonimus</taxon>
    </lineage>
</organism>
<evidence type="ECO:0000313" key="1">
    <source>
        <dbReference type="EMBL" id="KAF5402181.1"/>
    </source>
</evidence>
<evidence type="ECO:0000313" key="2">
    <source>
        <dbReference type="Proteomes" id="UP000748531"/>
    </source>
</evidence>
<accession>A0A8J4TIJ8</accession>
<gene>
    <name evidence="1" type="ORF">PHET_03799</name>
</gene>
<sequence>MLQQFKQAMNPEIVNRCLPCGDFHLPPTCSFHIAICRACRKAGHIRKTGRKPKCHFSKTEQTAHNYATSSIYTLLNTQTNSQFLRKWLTFGSRAQHTSIADIGNSEAIIPKGVIDIIYPNTVLKPTIKQIQDVTGHSVVLVDETTLSVQSEELIKFPVQFLIPSKNPFSV</sequence>
<dbReference type="EMBL" id="LUCH01001975">
    <property type="protein sequence ID" value="KAF5402181.1"/>
    <property type="molecule type" value="Genomic_DNA"/>
</dbReference>
<dbReference type="Proteomes" id="UP000748531">
    <property type="component" value="Unassembled WGS sequence"/>
</dbReference>
<protein>
    <submittedName>
        <fullName evidence="1">Uncharacterized protein</fullName>
    </submittedName>
</protein>
<dbReference type="OrthoDB" id="5978043at2759"/>
<proteinExistence type="predicted"/>
<dbReference type="AlphaFoldDB" id="A0A8J4TIJ8"/>
<name>A0A8J4TIJ8_9TREM</name>
<comment type="caution">
    <text evidence="1">The sequence shown here is derived from an EMBL/GenBank/DDBJ whole genome shotgun (WGS) entry which is preliminary data.</text>
</comment>